<dbReference type="SUPFAM" id="SSF52151">
    <property type="entry name" value="FabD/lysophospholipase-like"/>
    <property type="match status" value="1"/>
</dbReference>
<evidence type="ECO:0000313" key="1">
    <source>
        <dbReference type="EMBL" id="CAA9446658.1"/>
    </source>
</evidence>
<accession>A0A6J4QT97</accession>
<reference evidence="1" key="1">
    <citation type="submission" date="2020-02" db="EMBL/GenBank/DDBJ databases">
        <authorList>
            <person name="Meier V. D."/>
        </authorList>
    </citation>
    <scope>NUCLEOTIDE SEQUENCE</scope>
    <source>
        <strain evidence="1">AVDCRST_MAG78</strain>
    </source>
</reference>
<protein>
    <submittedName>
        <fullName evidence="1">Ferredoxin reductase</fullName>
    </submittedName>
</protein>
<sequence>MLLVGAVDVVSAEFKAFSSLKGEVGVAPILAPAALPTLFRAMHIGKGVYWDGLFSQNPPVRELCKVDPDEIWVIQVDPERRDREPKSMADILDRRN</sequence>
<proteinExistence type="predicted"/>
<dbReference type="AlphaFoldDB" id="A0A6J4QT97"/>
<dbReference type="InterPro" id="IPR016035">
    <property type="entry name" value="Acyl_Trfase/lysoPLipase"/>
</dbReference>
<name>A0A6J4QT97_9ACTN</name>
<organism evidence="1">
    <name type="scientific">uncultured Rubrobacteraceae bacterium</name>
    <dbReference type="NCBI Taxonomy" id="349277"/>
    <lineage>
        <taxon>Bacteria</taxon>
        <taxon>Bacillati</taxon>
        <taxon>Actinomycetota</taxon>
        <taxon>Rubrobacteria</taxon>
        <taxon>Rubrobacterales</taxon>
        <taxon>Rubrobacteraceae</taxon>
        <taxon>environmental samples</taxon>
    </lineage>
</organism>
<gene>
    <name evidence="1" type="ORF">AVDCRST_MAG78-2944</name>
</gene>
<dbReference type="EMBL" id="CADCVB010000193">
    <property type="protein sequence ID" value="CAA9446658.1"/>
    <property type="molecule type" value="Genomic_DNA"/>
</dbReference>